<dbReference type="Proteomes" id="UP000029448">
    <property type="component" value="Unassembled WGS sequence"/>
</dbReference>
<evidence type="ECO:0000313" key="2">
    <source>
        <dbReference type="Proteomes" id="UP000029448"/>
    </source>
</evidence>
<protein>
    <submittedName>
        <fullName evidence="1">Uncharacterized protein</fullName>
    </submittedName>
</protein>
<comment type="caution">
    <text evidence="1">The sequence shown here is derived from an EMBL/GenBank/DDBJ whole genome shotgun (WGS) entry which is preliminary data.</text>
</comment>
<dbReference type="EMBL" id="JOKM01000071">
    <property type="protein sequence ID" value="KGB23004.1"/>
    <property type="molecule type" value="Genomic_DNA"/>
</dbReference>
<reference evidence="1 2" key="1">
    <citation type="submission" date="2014-06" db="EMBL/GenBank/DDBJ databases">
        <title>Functional and comparative genomic analyses of the Drosophila gut microbiota identify candidate symbiosis factors.</title>
        <authorList>
            <person name="Newell P.D."/>
            <person name="Chaston J.M."/>
            <person name="Douglas A.E."/>
        </authorList>
    </citation>
    <scope>NUCLEOTIDE SEQUENCE [LARGE SCALE GENOMIC DNA]</scope>
    <source>
        <strain evidence="1 2">DmCS_006</strain>
    </source>
</reference>
<dbReference type="PATRIC" id="fig|104102.7.peg.1854"/>
<gene>
    <name evidence="1" type="ORF">AtDm6_1873</name>
</gene>
<organism evidence="1 2">
    <name type="scientific">Acetobacter tropicalis</name>
    <dbReference type="NCBI Taxonomy" id="104102"/>
    <lineage>
        <taxon>Bacteria</taxon>
        <taxon>Pseudomonadati</taxon>
        <taxon>Pseudomonadota</taxon>
        <taxon>Alphaproteobacteria</taxon>
        <taxon>Acetobacterales</taxon>
        <taxon>Acetobacteraceae</taxon>
        <taxon>Acetobacter</taxon>
    </lineage>
</organism>
<accession>A0A094YQU5</accession>
<dbReference type="STRING" id="104102.AtDm6_1873"/>
<evidence type="ECO:0000313" key="1">
    <source>
        <dbReference type="EMBL" id="KGB23004.1"/>
    </source>
</evidence>
<keyword evidence="2" id="KW-1185">Reference proteome</keyword>
<dbReference type="AlphaFoldDB" id="A0A094YQU5"/>
<name>A0A094YQU5_9PROT</name>
<sequence>MFPNKQEKQREETEVSGGFTEGISVMPCFFENLPFLSCTCGGLASYARPYAATHVPLAL</sequence>
<proteinExistence type="predicted"/>